<comment type="caution">
    <text evidence="5">The sequence shown here is derived from an EMBL/GenBank/DDBJ whole genome shotgun (WGS) entry which is preliminary data.</text>
</comment>
<dbReference type="Proteomes" id="UP001149821">
    <property type="component" value="Unassembled WGS sequence"/>
</dbReference>
<keyword evidence="2" id="KW-0238">DNA-binding</keyword>
<evidence type="ECO:0000256" key="2">
    <source>
        <dbReference type="ARBA" id="ARBA00023125"/>
    </source>
</evidence>
<dbReference type="PANTHER" id="PTHR47894">
    <property type="entry name" value="HTH-TYPE TRANSCRIPTIONAL REGULATOR GADX"/>
    <property type="match status" value="1"/>
</dbReference>
<keyword evidence="1" id="KW-0805">Transcription regulation</keyword>
<dbReference type="SUPFAM" id="SSF46689">
    <property type="entry name" value="Homeodomain-like"/>
    <property type="match status" value="1"/>
</dbReference>
<dbReference type="Pfam" id="PF12833">
    <property type="entry name" value="HTH_18"/>
    <property type="match status" value="1"/>
</dbReference>
<dbReference type="SMART" id="SM00342">
    <property type="entry name" value="HTH_ARAC"/>
    <property type="match status" value="1"/>
</dbReference>
<dbReference type="Gene3D" id="1.10.10.60">
    <property type="entry name" value="Homeodomain-like"/>
    <property type="match status" value="1"/>
</dbReference>
<sequence length="255" mass="29493">MMKVVQAGQFRGQFKQPLRNVYIYAPTIIWVNQGSKQLWWHDTSRGYTPKDWLVIPASHYLTFVNVPEHADFYSRTLTFFTPPSDELLARSQKEALSEEPRIAVTPQLAFCFNTLFDMSNNGLSQHAQRRFLEGFYEELAEMNQLHLLFPGGNRSLKERLAQYLSVNPGDAHPIETVAQHFSMSRATLTRKLAAEDASFRHVLTHVRMAYALSLMQEHRSQIDLALRCGYQSEARFSLKFKETFGLTPRQYLKTL</sequence>
<organism evidence="5 6">
    <name type="scientific">Enterovibrio qingdaonensis</name>
    <dbReference type="NCBI Taxonomy" id="2899818"/>
    <lineage>
        <taxon>Bacteria</taxon>
        <taxon>Pseudomonadati</taxon>
        <taxon>Pseudomonadota</taxon>
        <taxon>Gammaproteobacteria</taxon>
        <taxon>Vibrionales</taxon>
        <taxon>Vibrionaceae</taxon>
        <taxon>Enterovibrio</taxon>
    </lineage>
</organism>
<feature type="domain" description="HTH araC/xylS-type" evidence="4">
    <location>
        <begin position="158"/>
        <end position="254"/>
    </location>
</feature>
<evidence type="ECO:0000259" key="4">
    <source>
        <dbReference type="PROSITE" id="PS01124"/>
    </source>
</evidence>
<gene>
    <name evidence="5" type="ORF">LRP49_11755</name>
</gene>
<evidence type="ECO:0000256" key="3">
    <source>
        <dbReference type="ARBA" id="ARBA00023163"/>
    </source>
</evidence>
<keyword evidence="6" id="KW-1185">Reference proteome</keyword>
<evidence type="ECO:0000313" key="5">
    <source>
        <dbReference type="EMBL" id="MDD1781849.1"/>
    </source>
</evidence>
<dbReference type="RefSeq" id="WP_274142385.1">
    <property type="nucleotide sequence ID" value="NZ_JAJUBB010000007.1"/>
</dbReference>
<dbReference type="PROSITE" id="PS01124">
    <property type="entry name" value="HTH_ARAC_FAMILY_2"/>
    <property type="match status" value="1"/>
</dbReference>
<reference evidence="5" key="1">
    <citation type="submission" date="2021-12" db="EMBL/GenBank/DDBJ databases">
        <title>Enterovibrio ZSDZ35 sp. nov. and Enterovibrio ZSDZ42 sp. nov., isolated from coastal seawater in Qingdao.</title>
        <authorList>
            <person name="Zhang P."/>
        </authorList>
    </citation>
    <scope>NUCLEOTIDE SEQUENCE</scope>
    <source>
        <strain evidence="5">ZSDZ35</strain>
    </source>
</reference>
<accession>A0ABT5QLV1</accession>
<dbReference type="EMBL" id="JAJUBB010000007">
    <property type="protein sequence ID" value="MDD1781849.1"/>
    <property type="molecule type" value="Genomic_DNA"/>
</dbReference>
<name>A0ABT5QLV1_9GAMM</name>
<protein>
    <submittedName>
        <fullName evidence="5">AraC family transcriptional regulator</fullName>
    </submittedName>
</protein>
<dbReference type="InterPro" id="IPR009057">
    <property type="entry name" value="Homeodomain-like_sf"/>
</dbReference>
<proteinExistence type="predicted"/>
<keyword evidence="3" id="KW-0804">Transcription</keyword>
<evidence type="ECO:0000313" key="6">
    <source>
        <dbReference type="Proteomes" id="UP001149821"/>
    </source>
</evidence>
<dbReference type="PANTHER" id="PTHR47894:SF4">
    <property type="entry name" value="HTH-TYPE TRANSCRIPTIONAL REGULATOR GADX"/>
    <property type="match status" value="1"/>
</dbReference>
<evidence type="ECO:0000256" key="1">
    <source>
        <dbReference type="ARBA" id="ARBA00023015"/>
    </source>
</evidence>
<dbReference type="InterPro" id="IPR018060">
    <property type="entry name" value="HTH_AraC"/>
</dbReference>